<dbReference type="Gene3D" id="3.40.30.10">
    <property type="entry name" value="Glutaredoxin"/>
    <property type="match status" value="1"/>
</dbReference>
<dbReference type="OrthoDB" id="427280at2759"/>
<reference evidence="1 2" key="1">
    <citation type="journal article" date="2018" name="G3 (Bethesda)">
        <title>Phylogenetic and Phylogenomic Definition of Rhizopus Species.</title>
        <authorList>
            <person name="Gryganskyi A.P."/>
            <person name="Golan J."/>
            <person name="Dolatabadi S."/>
            <person name="Mondo S."/>
            <person name="Robb S."/>
            <person name="Idnurm A."/>
            <person name="Muszewska A."/>
            <person name="Steczkiewicz K."/>
            <person name="Masonjones S."/>
            <person name="Liao H.L."/>
            <person name="Gajdeczka M.T."/>
            <person name="Anike F."/>
            <person name="Vuek A."/>
            <person name="Anishchenko I.M."/>
            <person name="Voigt K."/>
            <person name="de Hoog G.S."/>
            <person name="Smith M.E."/>
            <person name="Heitman J."/>
            <person name="Vilgalys R."/>
            <person name="Stajich J.E."/>
        </authorList>
    </citation>
    <scope>NUCLEOTIDE SEQUENCE [LARGE SCALE GENOMIC DNA]</scope>
    <source>
        <strain evidence="1 2">LSU 92-RS-03</strain>
    </source>
</reference>
<accession>A0A367IU16</accession>
<keyword evidence="2" id="KW-1185">Reference proteome</keyword>
<sequence length="217" mass="24935">DEACFKKFSVSPSDLPVILIAKDNMYHIYGSHDFSNTKSAQEALIHWIEEEQYPLITKLGPQNGMQVLQGHVPVVINLFDAEDKTSQSKFRMLASAWNKQQHETKVIFAEMDRSMWKDYVASKFNIQHETMFSLDDAQSIYDALNHLDQLQGQSTLAMHQKLGVSVSHGLTWMSTHWLFSLFSLSILSGLLYRYLTHHRPKGASILPSFRQTDHHKD</sequence>
<organism evidence="1 2">
    <name type="scientific">Rhizopus stolonifer</name>
    <name type="common">Rhizopus nigricans</name>
    <dbReference type="NCBI Taxonomy" id="4846"/>
    <lineage>
        <taxon>Eukaryota</taxon>
        <taxon>Fungi</taxon>
        <taxon>Fungi incertae sedis</taxon>
        <taxon>Mucoromycota</taxon>
        <taxon>Mucoromycotina</taxon>
        <taxon>Mucoromycetes</taxon>
        <taxon>Mucorales</taxon>
        <taxon>Mucorineae</taxon>
        <taxon>Rhizopodaceae</taxon>
        <taxon>Rhizopus</taxon>
    </lineage>
</organism>
<proteinExistence type="predicted"/>
<dbReference type="AlphaFoldDB" id="A0A367IU16"/>
<evidence type="ECO:0000313" key="2">
    <source>
        <dbReference type="Proteomes" id="UP000253551"/>
    </source>
</evidence>
<feature type="non-terminal residue" evidence="1">
    <location>
        <position position="1"/>
    </location>
</feature>
<dbReference type="EMBL" id="PJQM01005637">
    <property type="protein sequence ID" value="RCH81167.1"/>
    <property type="molecule type" value="Genomic_DNA"/>
</dbReference>
<comment type="caution">
    <text evidence="1">The sequence shown here is derived from an EMBL/GenBank/DDBJ whole genome shotgun (WGS) entry which is preliminary data.</text>
</comment>
<gene>
    <name evidence="1" type="ORF">CU098_003500</name>
</gene>
<evidence type="ECO:0000313" key="1">
    <source>
        <dbReference type="EMBL" id="RCH81167.1"/>
    </source>
</evidence>
<name>A0A367IU16_RHIST</name>
<protein>
    <submittedName>
        <fullName evidence="1">Uncharacterized protein</fullName>
    </submittedName>
</protein>
<dbReference type="Pfam" id="PF13848">
    <property type="entry name" value="Thioredoxin_6"/>
    <property type="match status" value="1"/>
</dbReference>
<dbReference type="STRING" id="4846.A0A367IU16"/>
<dbReference type="Proteomes" id="UP000253551">
    <property type="component" value="Unassembled WGS sequence"/>
</dbReference>